<accession>G2ZX64</accession>
<reference evidence="1" key="2">
    <citation type="submission" date="2011-04" db="EMBL/GenBank/DDBJ databases">
        <authorList>
            <person name="Genoscope - CEA"/>
        </authorList>
    </citation>
    <scope>NUCLEOTIDE SEQUENCE</scope>
    <source>
        <strain evidence="1">R229</strain>
    </source>
</reference>
<dbReference type="EMBL" id="FR854083">
    <property type="protein sequence ID" value="CCA83627.1"/>
    <property type="molecule type" value="Genomic_DNA"/>
</dbReference>
<reference evidence="1" key="1">
    <citation type="journal article" date="2011" name="PLoS ONE">
        <title>Ralstonia syzygii, the Blood Disease Bacterium and some Asian R. solanacearum strains form a single genomic species despite divergent lifestyles.</title>
        <authorList>
            <person name="Remenant B."/>
            <person name="de Cambiaire J.C."/>
            <person name="Cellier G."/>
            <person name="Jacobs J.M."/>
            <person name="Mangenot S."/>
            <person name="Barbe V."/>
            <person name="Lajus A."/>
            <person name="Vallenet D."/>
            <person name="Medigue C."/>
            <person name="Fegan M."/>
            <person name="Allen C."/>
            <person name="Prior P."/>
        </authorList>
    </citation>
    <scope>NUCLEOTIDE SEQUENCE</scope>
    <source>
        <strain evidence="1">R229</strain>
    </source>
</reference>
<protein>
    <submittedName>
        <fullName evidence="1">Uncharacterized protein</fullName>
    </submittedName>
</protein>
<evidence type="ECO:0000313" key="1">
    <source>
        <dbReference type="EMBL" id="CCA83627.1"/>
    </source>
</evidence>
<dbReference type="AlphaFoldDB" id="G2ZX64"/>
<name>G2ZX64_9RALS</name>
<sequence length="70" mass="7380">MPVLDVSWRVPRSALYEHGGAIAGRMRIPPDGGQEGRQGAACRTDGVAAQMRTATAWASAAGKHEFGGMR</sequence>
<gene>
    <name evidence="1" type="ORF">BDB_mp70080</name>
</gene>
<organism evidence="1">
    <name type="scientific">blood disease bacterium R229</name>
    <dbReference type="NCBI Taxonomy" id="741978"/>
    <lineage>
        <taxon>Bacteria</taxon>
        <taxon>Pseudomonadati</taxon>
        <taxon>Pseudomonadota</taxon>
        <taxon>Betaproteobacteria</taxon>
        <taxon>Burkholderiales</taxon>
        <taxon>Burkholderiaceae</taxon>
        <taxon>Ralstonia</taxon>
        <taxon>Ralstonia solanacearum species complex</taxon>
    </lineage>
</organism>
<proteinExistence type="predicted"/>